<keyword evidence="3" id="KW-1185">Reference proteome</keyword>
<accession>A0A2N5J2A7</accession>
<evidence type="ECO:0000256" key="1">
    <source>
        <dbReference type="SAM" id="MobiDB-lite"/>
    </source>
</evidence>
<name>A0A2N5J2A7_9BIFI</name>
<protein>
    <submittedName>
        <fullName evidence="2">Uncharacterized protein</fullName>
    </submittedName>
</protein>
<evidence type="ECO:0000313" key="3">
    <source>
        <dbReference type="Proteomes" id="UP000234935"/>
    </source>
</evidence>
<organism evidence="2 3">
    <name type="scientific">Bifidobacterium anseris</name>
    <dbReference type="NCBI Taxonomy" id="2020963"/>
    <lineage>
        <taxon>Bacteria</taxon>
        <taxon>Bacillati</taxon>
        <taxon>Actinomycetota</taxon>
        <taxon>Actinomycetes</taxon>
        <taxon>Bifidobacteriales</taxon>
        <taxon>Bifidobacteriaceae</taxon>
        <taxon>Bifidobacterium</taxon>
    </lineage>
</organism>
<gene>
    <name evidence="2" type="ORF">CGZ88_0513</name>
</gene>
<dbReference type="Proteomes" id="UP000234935">
    <property type="component" value="Unassembled WGS sequence"/>
</dbReference>
<feature type="region of interest" description="Disordered" evidence="1">
    <location>
        <begin position="1"/>
        <end position="26"/>
    </location>
</feature>
<dbReference type="AlphaFoldDB" id="A0A2N5J2A7"/>
<proteinExistence type="predicted"/>
<sequence>MFLDRTRGSFLTEGHADPVSPPKKSIAHYVQEYRSTHD</sequence>
<comment type="caution">
    <text evidence="2">The sequence shown here is derived from an EMBL/GenBank/DDBJ whole genome shotgun (WGS) entry which is preliminary data.</text>
</comment>
<evidence type="ECO:0000313" key="2">
    <source>
        <dbReference type="EMBL" id="PLS28351.1"/>
    </source>
</evidence>
<reference evidence="2 3" key="1">
    <citation type="submission" date="2017-07" db="EMBL/GenBank/DDBJ databases">
        <title>Bifidobacterium novel species.</title>
        <authorList>
            <person name="Lugli G.A."/>
            <person name="Milani C."/>
            <person name="Duranti S."/>
            <person name="Mangifesta M."/>
        </authorList>
    </citation>
    <scope>NUCLEOTIDE SEQUENCE [LARGE SCALE GENOMIC DNA]</scope>
    <source>
        <strain evidence="3">Goo31D</strain>
    </source>
</reference>
<dbReference type="EMBL" id="NMYC01000001">
    <property type="protein sequence ID" value="PLS28351.1"/>
    <property type="molecule type" value="Genomic_DNA"/>
</dbReference>